<protein>
    <submittedName>
        <fullName evidence="1">Uncharacterized protein</fullName>
    </submittedName>
</protein>
<accession>A0ABU5N1N3</accession>
<dbReference type="RefSeq" id="WP_322610142.1">
    <property type="nucleotide sequence ID" value="NZ_JARVCO010000012.1"/>
</dbReference>
<keyword evidence="2" id="KW-1185">Reference proteome</keyword>
<evidence type="ECO:0000313" key="1">
    <source>
        <dbReference type="EMBL" id="MDZ8120369.1"/>
    </source>
</evidence>
<gene>
    <name evidence="1" type="ORF">P9H32_17190</name>
</gene>
<sequence>MINNAEAMGVVESGSDEREFHEMLDRQILEYRRVVGYHRLEMSIEEGRVINWPEAEREVSAAIRRKSGHQAAA</sequence>
<organism evidence="1 2">
    <name type="scientific">Pontiella agarivorans</name>
    <dbReference type="NCBI Taxonomy" id="3038953"/>
    <lineage>
        <taxon>Bacteria</taxon>
        <taxon>Pseudomonadati</taxon>
        <taxon>Kiritimatiellota</taxon>
        <taxon>Kiritimatiellia</taxon>
        <taxon>Kiritimatiellales</taxon>
        <taxon>Pontiellaceae</taxon>
        <taxon>Pontiella</taxon>
    </lineage>
</organism>
<name>A0ABU5N1N3_9BACT</name>
<evidence type="ECO:0000313" key="2">
    <source>
        <dbReference type="Proteomes" id="UP001290861"/>
    </source>
</evidence>
<dbReference type="Proteomes" id="UP001290861">
    <property type="component" value="Unassembled WGS sequence"/>
</dbReference>
<dbReference type="EMBL" id="JARVCO010000012">
    <property type="protein sequence ID" value="MDZ8120369.1"/>
    <property type="molecule type" value="Genomic_DNA"/>
</dbReference>
<reference evidence="1 2" key="1">
    <citation type="journal article" date="2024" name="Appl. Environ. Microbiol.">
        <title>Pontiella agarivorans sp. nov., a novel marine anaerobic bacterium capable of degrading macroalgal polysaccharides and fixing nitrogen.</title>
        <authorList>
            <person name="Liu N."/>
            <person name="Kivenson V."/>
            <person name="Peng X."/>
            <person name="Cui Z."/>
            <person name="Lankiewicz T.S."/>
            <person name="Gosselin K.M."/>
            <person name="English C.J."/>
            <person name="Blair E.M."/>
            <person name="O'Malley M.A."/>
            <person name="Valentine D.L."/>
        </authorList>
    </citation>
    <scope>NUCLEOTIDE SEQUENCE [LARGE SCALE GENOMIC DNA]</scope>
    <source>
        <strain evidence="1 2">NLcol2</strain>
    </source>
</reference>
<proteinExistence type="predicted"/>
<comment type="caution">
    <text evidence="1">The sequence shown here is derived from an EMBL/GenBank/DDBJ whole genome shotgun (WGS) entry which is preliminary data.</text>
</comment>